<organism evidence="2 3">
    <name type="scientific">Endozoicomonas gorgoniicola</name>
    <dbReference type="NCBI Taxonomy" id="1234144"/>
    <lineage>
        <taxon>Bacteria</taxon>
        <taxon>Pseudomonadati</taxon>
        <taxon>Pseudomonadota</taxon>
        <taxon>Gammaproteobacteria</taxon>
        <taxon>Oceanospirillales</taxon>
        <taxon>Endozoicomonadaceae</taxon>
        <taxon>Endozoicomonas</taxon>
    </lineage>
</organism>
<dbReference type="EMBL" id="JAPFCC010000001">
    <property type="protein sequence ID" value="MCW7552030.1"/>
    <property type="molecule type" value="Genomic_DNA"/>
</dbReference>
<keyword evidence="3" id="KW-1185">Reference proteome</keyword>
<sequence>MTQTLEGMSARTEQQQRKITDLNNRVAELTRKLEQKTDALAKIHELSR</sequence>
<dbReference type="RefSeq" id="WP_262567012.1">
    <property type="nucleotide sequence ID" value="NZ_JAPFCC010000001.1"/>
</dbReference>
<accession>A0ABT3MRN1</accession>
<keyword evidence="1" id="KW-0175">Coiled coil</keyword>
<protein>
    <submittedName>
        <fullName evidence="2">Uncharacterized protein</fullName>
    </submittedName>
</protein>
<evidence type="ECO:0000313" key="2">
    <source>
        <dbReference type="EMBL" id="MCW7552030.1"/>
    </source>
</evidence>
<dbReference type="Proteomes" id="UP001209854">
    <property type="component" value="Unassembled WGS sequence"/>
</dbReference>
<proteinExistence type="predicted"/>
<name>A0ABT3MRN1_9GAMM</name>
<feature type="coiled-coil region" evidence="1">
    <location>
        <begin position="5"/>
        <end position="46"/>
    </location>
</feature>
<reference evidence="2 3" key="1">
    <citation type="submission" date="2022-10" db="EMBL/GenBank/DDBJ databases">
        <title>High-quality genome sequences of two octocoral-associated bacteria, Endozoicomonas euniceicola EF212 and Endozoicomonas gorgoniicola PS125.</title>
        <authorList>
            <person name="Chiou Y.-J."/>
            <person name="Chen Y.-H."/>
        </authorList>
    </citation>
    <scope>NUCLEOTIDE SEQUENCE [LARGE SCALE GENOMIC DNA]</scope>
    <source>
        <strain evidence="2 3">PS125</strain>
    </source>
</reference>
<evidence type="ECO:0000313" key="3">
    <source>
        <dbReference type="Proteomes" id="UP001209854"/>
    </source>
</evidence>
<evidence type="ECO:0000256" key="1">
    <source>
        <dbReference type="SAM" id="Coils"/>
    </source>
</evidence>
<comment type="caution">
    <text evidence="2">The sequence shown here is derived from an EMBL/GenBank/DDBJ whole genome shotgun (WGS) entry which is preliminary data.</text>
</comment>
<gene>
    <name evidence="2" type="ORF">NX722_05110</name>
</gene>